<accession>A0A7D7JQ98</accession>
<name>A0A7D7JQ98_9ORTO</name>
<feature type="compositionally biased region" description="Low complexity" evidence="1">
    <location>
        <begin position="82"/>
        <end position="94"/>
    </location>
</feature>
<reference evidence="2" key="1">
    <citation type="journal article" date="2019" name="PLoS Pathog.">
        <title>Re-assessing the diversity of negative strand RNA viruses in insects.</title>
        <authorList>
            <person name="Kafer S."/>
            <person name="Paraskevopoulou S."/>
            <person name="Zirkel F."/>
            <person name="Wieseke N."/>
            <person name="Donath A."/>
            <person name="Petersen M."/>
            <person name="Jones T.C."/>
            <person name="Liu S."/>
            <person name="Zhou X."/>
            <person name="Middendorf M."/>
            <person name="Junglen S."/>
            <person name="Misof B."/>
            <person name="Drosten C."/>
        </authorList>
    </citation>
    <scope>NUCLEOTIDE SEQUENCE</scope>
    <source>
        <strain evidence="2">OKIAV1731</strain>
    </source>
</reference>
<proteinExistence type="predicted"/>
<feature type="compositionally biased region" description="Low complexity" evidence="1">
    <location>
        <begin position="102"/>
        <end position="112"/>
    </location>
</feature>
<reference evidence="2" key="2">
    <citation type="submission" date="2020-03" db="EMBL/GenBank/DDBJ databases">
        <authorList>
            <person name="Kafer S."/>
            <person name="Paraskevopoulou S."/>
            <person name="Zirkel F."/>
            <person name="Wieseke N."/>
            <person name="Donath A."/>
            <person name="Petersen M."/>
            <person name="Jones T.C."/>
            <person name="Liu S."/>
            <person name="Zhou X."/>
            <person name="Middendorf M."/>
            <person name="Junglen S."/>
            <person name="Misof B."/>
            <person name="Drosten C."/>
        </authorList>
    </citation>
    <scope>NUCLEOTIDE SEQUENCE</scope>
    <source>
        <strain evidence="2">OKIAV1731</strain>
    </source>
</reference>
<sequence>MDAYSKVIAGNQLYPLDVIEQMGKRHPKWHSMGGREKEHTLLHIMLCMLLCNRERINLKQVSLKRKGNELLSEKTKILKLSTSHSSFSEPSTSTAPHHAHLESQSTSTSTTETTEDEMMEEMQFDADIQDFRFKMINHMPMKDATQKEICDTWGIPELSHQWDVVDVEEEKLIRVRYSYNIGSDVHKYLTAKSEIPKNSDMFIIAAGEVTGKWIDGNRPAKGEQKIAKFLLERKLILESQGINDNLYLPPVDMANLFPSEWIKGEMAKWEEDLLKDQYQQYTEKELYMTENPPKTITPSDLLKYLEPCNEGQDSSSCVKWKGKLMPEPFCFNIQTQERLDADIISLLLSTIEIEMAKGYTVTNYNMKSTSVLCEDTLINIIKIWQESDRNTFSFMEHANRNLCQPIKEALGINRKGVIHAVYHESMKQPEYSQNDKLCYSPWVEEVITGLGEDSNVPLGYLACPELLTMSPTDGHPIPTLCEPVVTEVLDGILSTNVGVQISKLTNTYSRLGGAYGNGEIYGKEMFKNIAIFPVMATLSYRDNPTREEEGRSRLVSGAVIRAPYHARRPTDRIMMITIELVRKNETTREFFNYVRNCQVIETCGFFIAVRQNAVMKEDSTYNSFITTSLFTPINMLGCLTMENPGIRRDENMKTLIERTLDSGKEWFIERAIEGTLFSMIGNARDEGYFACLRKLFLVILTWRKEKASASLDIETFCRKANECLIDNPISMYFHRTLLYIINIYKRRGARIAQ</sequence>
<organism evidence="2">
    <name type="scientific">Lepidopteran orthomyxo-related virus OKIAV1731</name>
    <dbReference type="NCBI Taxonomy" id="2746277"/>
    <lineage>
        <taxon>Viruses</taxon>
        <taxon>Riboviria</taxon>
        <taxon>Orthornavirae</taxon>
        <taxon>Negarnaviricota</taxon>
        <taxon>Polyploviricotina</taxon>
        <taxon>Insthoviricetes</taxon>
        <taxon>Articulavirales</taxon>
        <taxon>Orthomyxoviridae</taxon>
    </lineage>
</organism>
<dbReference type="EMBL" id="MT153359">
    <property type="protein sequence ID" value="QMP82374.1"/>
    <property type="molecule type" value="Viral_cRNA"/>
</dbReference>
<feature type="region of interest" description="Disordered" evidence="1">
    <location>
        <begin position="82"/>
        <end position="117"/>
    </location>
</feature>
<protein>
    <submittedName>
        <fullName evidence="2">Polymerase PA</fullName>
    </submittedName>
</protein>
<evidence type="ECO:0000313" key="2">
    <source>
        <dbReference type="EMBL" id="QMP82374.1"/>
    </source>
</evidence>
<evidence type="ECO:0000256" key="1">
    <source>
        <dbReference type="SAM" id="MobiDB-lite"/>
    </source>
</evidence>